<dbReference type="PRINTS" id="PR00481">
    <property type="entry name" value="LAMNOPPTDASE"/>
</dbReference>
<reference evidence="6" key="2">
    <citation type="submission" date="2023-05" db="EMBL/GenBank/DDBJ databases">
        <authorList>
            <person name="Schelkunov M.I."/>
        </authorList>
    </citation>
    <scope>NUCLEOTIDE SEQUENCE</scope>
    <source>
        <strain evidence="6">Hsosn_3</strain>
        <tissue evidence="6">Leaf</tissue>
    </source>
</reference>
<dbReference type="PANTHER" id="PTHR11963">
    <property type="entry name" value="LEUCINE AMINOPEPTIDASE-RELATED"/>
    <property type="match status" value="1"/>
</dbReference>
<dbReference type="GO" id="GO:0030145">
    <property type="term" value="F:manganese ion binding"/>
    <property type="evidence" value="ECO:0007669"/>
    <property type="project" value="InterPro"/>
</dbReference>
<protein>
    <recommendedName>
        <fullName evidence="5">Cytosol aminopeptidase domain-containing protein</fullName>
    </recommendedName>
</protein>
<evidence type="ECO:0000256" key="2">
    <source>
        <dbReference type="ARBA" id="ARBA00022438"/>
    </source>
</evidence>
<keyword evidence="4" id="KW-0378">Hydrolase</keyword>
<keyword evidence="2" id="KW-0031">Aminopeptidase</keyword>
<dbReference type="InterPro" id="IPR000819">
    <property type="entry name" value="Peptidase_M17_C"/>
</dbReference>
<evidence type="ECO:0000313" key="6">
    <source>
        <dbReference type="EMBL" id="KAK1359192.1"/>
    </source>
</evidence>
<dbReference type="InterPro" id="IPR011356">
    <property type="entry name" value="Leucine_aapep/pepB"/>
</dbReference>
<evidence type="ECO:0000259" key="5">
    <source>
        <dbReference type="Pfam" id="PF00883"/>
    </source>
</evidence>
<keyword evidence="3" id="KW-0645">Protease</keyword>
<dbReference type="GO" id="GO:0070006">
    <property type="term" value="F:metalloaminopeptidase activity"/>
    <property type="evidence" value="ECO:0007669"/>
    <property type="project" value="InterPro"/>
</dbReference>
<gene>
    <name evidence="6" type="ORF">POM88_043666</name>
</gene>
<evidence type="ECO:0000256" key="1">
    <source>
        <dbReference type="ARBA" id="ARBA00009528"/>
    </source>
</evidence>
<evidence type="ECO:0000313" key="7">
    <source>
        <dbReference type="Proteomes" id="UP001237642"/>
    </source>
</evidence>
<dbReference type="AlphaFoldDB" id="A0AAD8M4H8"/>
<dbReference type="Proteomes" id="UP001237642">
    <property type="component" value="Unassembled WGS sequence"/>
</dbReference>
<evidence type="ECO:0000256" key="4">
    <source>
        <dbReference type="ARBA" id="ARBA00022801"/>
    </source>
</evidence>
<feature type="domain" description="Cytosol aminopeptidase" evidence="5">
    <location>
        <begin position="95"/>
        <end position="148"/>
    </location>
</feature>
<comment type="caution">
    <text evidence="6">The sequence shown here is derived from an EMBL/GenBank/DDBJ whole genome shotgun (WGS) entry which is preliminary data.</text>
</comment>
<accession>A0AAD8M4H8</accession>
<organism evidence="6 7">
    <name type="scientific">Heracleum sosnowskyi</name>
    <dbReference type="NCBI Taxonomy" id="360622"/>
    <lineage>
        <taxon>Eukaryota</taxon>
        <taxon>Viridiplantae</taxon>
        <taxon>Streptophyta</taxon>
        <taxon>Embryophyta</taxon>
        <taxon>Tracheophyta</taxon>
        <taxon>Spermatophyta</taxon>
        <taxon>Magnoliopsida</taxon>
        <taxon>eudicotyledons</taxon>
        <taxon>Gunneridae</taxon>
        <taxon>Pentapetalae</taxon>
        <taxon>asterids</taxon>
        <taxon>campanulids</taxon>
        <taxon>Apiales</taxon>
        <taxon>Apiaceae</taxon>
        <taxon>Apioideae</taxon>
        <taxon>apioid superclade</taxon>
        <taxon>Tordylieae</taxon>
        <taxon>Tordyliinae</taxon>
        <taxon>Heracleum</taxon>
    </lineage>
</organism>
<dbReference type="EMBL" id="JAUIZM010000010">
    <property type="protein sequence ID" value="KAK1359192.1"/>
    <property type="molecule type" value="Genomic_DNA"/>
</dbReference>
<comment type="similarity">
    <text evidence="1">Belongs to the peptidase M17 family.</text>
</comment>
<dbReference type="Pfam" id="PF00883">
    <property type="entry name" value="Peptidase_M17"/>
    <property type="match status" value="1"/>
</dbReference>
<dbReference type="GO" id="GO:0006508">
    <property type="term" value="P:proteolysis"/>
    <property type="evidence" value="ECO:0007669"/>
    <property type="project" value="UniProtKB-KW"/>
</dbReference>
<dbReference type="Gene3D" id="3.40.630.10">
    <property type="entry name" value="Zn peptidases"/>
    <property type="match status" value="1"/>
</dbReference>
<dbReference type="GO" id="GO:0005737">
    <property type="term" value="C:cytoplasm"/>
    <property type="evidence" value="ECO:0007669"/>
    <property type="project" value="InterPro"/>
</dbReference>
<name>A0AAD8M4H8_9APIA</name>
<proteinExistence type="inferred from homology"/>
<dbReference type="PANTHER" id="PTHR11963:SF23">
    <property type="entry name" value="CYTOSOL AMINOPEPTIDASE"/>
    <property type="match status" value="1"/>
</dbReference>
<reference evidence="6" key="1">
    <citation type="submission" date="2023-02" db="EMBL/GenBank/DDBJ databases">
        <title>Genome of toxic invasive species Heracleum sosnowskyi carries increased number of genes despite the absence of recent whole-genome duplications.</title>
        <authorList>
            <person name="Schelkunov M."/>
            <person name="Shtratnikova V."/>
            <person name="Makarenko M."/>
            <person name="Klepikova A."/>
            <person name="Omelchenko D."/>
            <person name="Novikova G."/>
            <person name="Obukhova E."/>
            <person name="Bogdanov V."/>
            <person name="Penin A."/>
            <person name="Logacheva M."/>
        </authorList>
    </citation>
    <scope>NUCLEOTIDE SEQUENCE</scope>
    <source>
        <strain evidence="6">Hsosn_3</strain>
        <tissue evidence="6">Leaf</tissue>
    </source>
</reference>
<sequence length="153" mass="16484">MTQRSNEILGGKNPAFCFFKLGLLQIRASSVDLVFLRWISASLIRASVDLGFFRKVRGVKPTWKLSKKPLGGKLDFDLKTGAAIELFTCQSVQDGLMPVVNNTDAAGRLTLADALVYACNQGVDKIIDLATLTGACVVALGPSIAVSWRLQSP</sequence>
<dbReference type="SUPFAM" id="SSF53187">
    <property type="entry name" value="Zn-dependent exopeptidases"/>
    <property type="match status" value="1"/>
</dbReference>
<evidence type="ECO:0000256" key="3">
    <source>
        <dbReference type="ARBA" id="ARBA00022670"/>
    </source>
</evidence>
<keyword evidence="7" id="KW-1185">Reference proteome</keyword>